<dbReference type="VEuPathDB" id="PiroplasmaDB:BMR1_03g04270"/>
<proteinExistence type="inferred from homology"/>
<organism evidence="6 7">
    <name type="scientific">Babesia microti (strain RI)</name>
    <dbReference type="NCBI Taxonomy" id="1133968"/>
    <lineage>
        <taxon>Eukaryota</taxon>
        <taxon>Sar</taxon>
        <taxon>Alveolata</taxon>
        <taxon>Apicomplexa</taxon>
        <taxon>Aconoidasida</taxon>
        <taxon>Piroplasmida</taxon>
        <taxon>Babesiidae</taxon>
        <taxon>Babesia</taxon>
    </lineage>
</organism>
<dbReference type="Gene3D" id="3.50.7.10">
    <property type="entry name" value="GroEL"/>
    <property type="match status" value="1"/>
</dbReference>
<keyword evidence="2" id="KW-0143">Chaperone</keyword>
<dbReference type="NCBIfam" id="NF009487">
    <property type="entry name" value="PRK12849.1"/>
    <property type="match status" value="1"/>
</dbReference>
<dbReference type="Pfam" id="PF00118">
    <property type="entry name" value="Cpn60_TCP1"/>
    <property type="match status" value="1"/>
</dbReference>
<dbReference type="GO" id="GO:0140662">
    <property type="term" value="F:ATP-dependent protein folding chaperone"/>
    <property type="evidence" value="ECO:0007669"/>
    <property type="project" value="InterPro"/>
</dbReference>
<dbReference type="InterPro" id="IPR002423">
    <property type="entry name" value="Cpn60/GroEL/TCP-1"/>
</dbReference>
<reference evidence="6 7" key="1">
    <citation type="journal article" date="2012" name="Nucleic Acids Res.">
        <title>Sequencing of the smallest Apicomplexan genome from the human pathogen Babesia microti.</title>
        <authorList>
            <person name="Cornillot E."/>
            <person name="Hadj-Kaddour K."/>
            <person name="Dassouli A."/>
            <person name="Noel B."/>
            <person name="Ranwez V."/>
            <person name="Vacherie B."/>
            <person name="Augagneur Y."/>
            <person name="Bres V."/>
            <person name="Duclos A."/>
            <person name="Randazzo S."/>
            <person name="Carcy B."/>
            <person name="Debierre-Grockiego F."/>
            <person name="Delbecq S."/>
            <person name="Moubri-Menage K."/>
            <person name="Shams-Eldin H."/>
            <person name="Usmani-Brown S."/>
            <person name="Bringaud F."/>
            <person name="Wincker P."/>
            <person name="Vivares C.P."/>
            <person name="Schwarz R.T."/>
            <person name="Schetters T.P."/>
            <person name="Krause P.J."/>
            <person name="Gorenflot A."/>
            <person name="Berry V."/>
            <person name="Barbe V."/>
            <person name="Ben Mamoun C."/>
        </authorList>
    </citation>
    <scope>NUCLEOTIDE SEQUENCE [LARGE SCALE GENOMIC DNA]</scope>
    <source>
        <strain evidence="6 7">RI</strain>
    </source>
</reference>
<dbReference type="GeneID" id="24425501"/>
<dbReference type="NCBIfam" id="NF009488">
    <property type="entry name" value="PRK12850.1"/>
    <property type="match status" value="1"/>
</dbReference>
<dbReference type="OrthoDB" id="496at2759"/>
<evidence type="ECO:0000256" key="4">
    <source>
        <dbReference type="SAM" id="Coils"/>
    </source>
</evidence>
<reference evidence="6 7" key="2">
    <citation type="journal article" date="2013" name="PLoS ONE">
        <title>Whole genome mapping and re-organization of the nuclear and mitochondrial genomes of Babesia microti isolates.</title>
        <authorList>
            <person name="Cornillot E."/>
            <person name="Dassouli A."/>
            <person name="Garg A."/>
            <person name="Pachikara N."/>
            <person name="Randazzo S."/>
            <person name="Depoix D."/>
            <person name="Carcy B."/>
            <person name="Delbecq S."/>
            <person name="Frutos R."/>
            <person name="Silva J.C."/>
            <person name="Sutton R."/>
            <person name="Krause P.J."/>
            <person name="Mamoun C.B."/>
        </authorList>
    </citation>
    <scope>NUCLEOTIDE SEQUENCE [LARGE SCALE GENOMIC DNA]</scope>
    <source>
        <strain evidence="6 7">RI</strain>
    </source>
</reference>
<dbReference type="InterPro" id="IPR027410">
    <property type="entry name" value="TCP-1-like_intermed_sf"/>
</dbReference>
<evidence type="ECO:0000256" key="5">
    <source>
        <dbReference type="SAM" id="SignalP"/>
    </source>
</evidence>
<dbReference type="AlphaFoldDB" id="A0A1R4ACC5"/>
<keyword evidence="7" id="KW-1185">Reference proteome</keyword>
<gene>
    <name evidence="6" type="ORF">BMR1_03g04270</name>
</gene>
<feature type="chain" id="PRO_5010170756" evidence="5">
    <location>
        <begin position="19"/>
        <end position="650"/>
    </location>
</feature>
<protein>
    <submittedName>
        <fullName evidence="6">Chaperonin GroEL</fullName>
    </submittedName>
</protein>
<keyword evidence="4" id="KW-0175">Coiled coil</keyword>
<sequence>MSFANVALLATFISLSQDLVVESGTTKIGGKCLISNDVPLLRQCSNIRKLPLFIPNQIANSSLPRKSNISNVLNLHNSPLCSNPKEIILAEECRNSLLAGINTVADTVRVTLGPQGRNIMLEKEYGSPLIVNDGVTIARNIELSDRRLNAGAKLIQEIASTSDDRAGDGTTSTSILAAEIAKRGVEYVNKGHNPVALHKGIQKAAKIIIEEVKRLSNPVKNHTDLLNVATVATSGNVVMGNVIAKAFDKLGVNAATVLEDGPALEDELEFTEGYTFDRGFASPYFLYGEEKEALEWQNASVLVVDSRIESAQSILPILEHFAKNKQPLMIIAEDFGPEALQTFIINKMRGMLKIVAIKAPSFGERRKDYLRDISIATNATFVSKDVGISLEDITPTMLGSTTSIVVKKERTSILTKPQYLDAIKQRVDQLKREYEDSTSKYDKEKLNERIAALSGGIARIRVGASTETELSEKRLRYEDAINAVRAAMETGYVPGGGVTYLYMTKPEFVDKVMKHIEESVKAEMASSEDSDLHKPEEIEGEIELEKAGAKIVIDAMSAITRQIANNAGADGDKVVQRILSSGKEFGFGWNAKTNIYGDMIKQGVIDPTKVITSAIDHSTSVAGLLLTTEGIMVQKDQPKKAKENVNEFDE</sequence>
<dbReference type="NCBIfam" id="NF000592">
    <property type="entry name" value="PRK00013.1"/>
    <property type="match status" value="1"/>
</dbReference>
<dbReference type="Gene3D" id="1.10.560.10">
    <property type="entry name" value="GroEL-like equatorial domain"/>
    <property type="match status" value="1"/>
</dbReference>
<evidence type="ECO:0000313" key="7">
    <source>
        <dbReference type="Proteomes" id="UP000002899"/>
    </source>
</evidence>
<dbReference type="FunFam" id="3.50.7.10:FF:000001">
    <property type="entry name" value="60 kDa chaperonin"/>
    <property type="match status" value="1"/>
</dbReference>
<dbReference type="SUPFAM" id="SSF52029">
    <property type="entry name" value="GroEL apical domain-like"/>
    <property type="match status" value="1"/>
</dbReference>
<dbReference type="InterPro" id="IPR027409">
    <property type="entry name" value="GroEL-like_apical_dom_sf"/>
</dbReference>
<evidence type="ECO:0000256" key="1">
    <source>
        <dbReference type="ARBA" id="ARBA00006607"/>
    </source>
</evidence>
<dbReference type="Proteomes" id="UP000002899">
    <property type="component" value="Chromosome III"/>
</dbReference>
<feature type="coiled-coil region" evidence="4">
    <location>
        <begin position="420"/>
        <end position="447"/>
    </location>
</feature>
<keyword evidence="5" id="KW-0732">Signal</keyword>
<comment type="similarity">
    <text evidence="1 3">Belongs to the chaperonin (HSP60) family.</text>
</comment>
<evidence type="ECO:0000256" key="3">
    <source>
        <dbReference type="RuleBase" id="RU000418"/>
    </source>
</evidence>
<dbReference type="SUPFAM" id="SSF54849">
    <property type="entry name" value="GroEL-intermediate domain like"/>
    <property type="match status" value="1"/>
</dbReference>
<dbReference type="GO" id="GO:0005524">
    <property type="term" value="F:ATP binding"/>
    <property type="evidence" value="ECO:0007669"/>
    <property type="project" value="InterPro"/>
</dbReference>
<dbReference type="KEGG" id="bmic:BMR1_03g04270"/>
<dbReference type="Gene3D" id="3.30.260.10">
    <property type="entry name" value="TCP-1-like chaperonin intermediate domain"/>
    <property type="match status" value="1"/>
</dbReference>
<reference evidence="6 7" key="3">
    <citation type="journal article" date="2016" name="Sci. Rep.">
        <title>Genome-wide diversity and gene expression profiling of Babesia microti isolates identify polymorphic genes that mediate host-pathogen interactions.</title>
        <authorList>
            <person name="Silva J.C."/>
            <person name="Cornillot E."/>
            <person name="McCracken C."/>
            <person name="Usmani-Brown S."/>
            <person name="Dwivedi A."/>
            <person name="Ifeonu O.O."/>
            <person name="Crabtree J."/>
            <person name="Gotia H.T."/>
            <person name="Virji A.Z."/>
            <person name="Reynes C."/>
            <person name="Colinge J."/>
            <person name="Kumar V."/>
            <person name="Lawres L."/>
            <person name="Pazzi J.E."/>
            <person name="Pablo J.V."/>
            <person name="Hung C."/>
            <person name="Brancato J."/>
            <person name="Kumari P."/>
            <person name="Orvis J."/>
            <person name="Tretina K."/>
            <person name="Chibucos M."/>
            <person name="Ott S."/>
            <person name="Sadzewicz L."/>
            <person name="Sengamalay N."/>
            <person name="Shetty A.C."/>
            <person name="Su Q."/>
            <person name="Tallon L."/>
            <person name="Fraser C.M."/>
            <person name="Frutos R."/>
            <person name="Molina D.M."/>
            <person name="Krause P.J."/>
            <person name="Ben Mamoun C."/>
        </authorList>
    </citation>
    <scope>NUCLEOTIDE SEQUENCE [LARGE SCALE GENOMIC DNA]</scope>
    <source>
        <strain evidence="6 7">RI</strain>
    </source>
</reference>
<dbReference type="PRINTS" id="PR00298">
    <property type="entry name" value="CHAPERONIN60"/>
</dbReference>
<evidence type="ECO:0000256" key="2">
    <source>
        <dbReference type="ARBA" id="ARBA00023186"/>
    </source>
</evidence>
<feature type="signal peptide" evidence="5">
    <location>
        <begin position="1"/>
        <end position="18"/>
    </location>
</feature>
<dbReference type="PANTHER" id="PTHR45633">
    <property type="entry name" value="60 KDA HEAT SHOCK PROTEIN, MITOCHONDRIAL"/>
    <property type="match status" value="1"/>
</dbReference>
<dbReference type="RefSeq" id="XP_021338787.1">
    <property type="nucleotide sequence ID" value="XM_021482246.1"/>
</dbReference>
<evidence type="ECO:0000313" key="6">
    <source>
        <dbReference type="EMBL" id="SJK86657.1"/>
    </source>
</evidence>
<dbReference type="EMBL" id="LN871598">
    <property type="protein sequence ID" value="SJK86657.1"/>
    <property type="molecule type" value="Genomic_DNA"/>
</dbReference>
<dbReference type="InterPro" id="IPR001844">
    <property type="entry name" value="Cpn60/GroEL"/>
</dbReference>
<name>A0A1R4ACC5_BABMR</name>
<dbReference type="GO" id="GO:0042026">
    <property type="term" value="P:protein refolding"/>
    <property type="evidence" value="ECO:0007669"/>
    <property type="project" value="InterPro"/>
</dbReference>
<dbReference type="InterPro" id="IPR027413">
    <property type="entry name" value="GROEL-like_equatorial_sf"/>
</dbReference>
<accession>A0A1R4ACC5</accession>
<dbReference type="SUPFAM" id="SSF48592">
    <property type="entry name" value="GroEL equatorial domain-like"/>
    <property type="match status" value="1"/>
</dbReference>
<dbReference type="CDD" id="cd03344">
    <property type="entry name" value="GroEL"/>
    <property type="match status" value="1"/>
</dbReference>